<evidence type="ECO:0000256" key="3">
    <source>
        <dbReference type="RuleBase" id="RU364072"/>
    </source>
</evidence>
<dbReference type="PRINTS" id="PR01071">
    <property type="entry name" value="ACOABIOTINCC"/>
</dbReference>
<protein>
    <recommendedName>
        <fullName evidence="1 3">Biotin carboxyl carrier protein of acetyl-CoA carboxylase</fullName>
    </recommendedName>
</protein>
<dbReference type="UniPathway" id="UPA00094"/>
<evidence type="ECO:0000256" key="1">
    <source>
        <dbReference type="ARBA" id="ARBA00017562"/>
    </source>
</evidence>
<dbReference type="STRING" id="1123231.SAMN02745189_01783"/>
<dbReference type="NCBIfam" id="NF005457">
    <property type="entry name" value="PRK07051.1"/>
    <property type="match status" value="1"/>
</dbReference>
<reference evidence="5 6" key="1">
    <citation type="submission" date="2016-11" db="EMBL/GenBank/DDBJ databases">
        <authorList>
            <person name="Jaros S."/>
            <person name="Januszkiewicz K."/>
            <person name="Wedrychowicz H."/>
        </authorList>
    </citation>
    <scope>NUCLEOTIDE SEQUENCE [LARGE SCALE GENOMIC DNA]</scope>
    <source>
        <strain evidence="5 6">DSM 16010</strain>
    </source>
</reference>
<organism evidence="5 6">
    <name type="scientific">Lacicoccus alkaliphilus DSM 16010</name>
    <dbReference type="NCBI Taxonomy" id="1123231"/>
    <lineage>
        <taxon>Bacteria</taxon>
        <taxon>Bacillati</taxon>
        <taxon>Bacillota</taxon>
        <taxon>Bacilli</taxon>
        <taxon>Bacillales</taxon>
        <taxon>Salinicoccaceae</taxon>
        <taxon>Lacicoccus</taxon>
    </lineage>
</organism>
<evidence type="ECO:0000313" key="6">
    <source>
        <dbReference type="Proteomes" id="UP000184206"/>
    </source>
</evidence>
<accession>A0A1M7H473</accession>
<dbReference type="GO" id="GO:0009317">
    <property type="term" value="C:acetyl-CoA carboxylase complex"/>
    <property type="evidence" value="ECO:0007669"/>
    <property type="project" value="InterPro"/>
</dbReference>
<dbReference type="CDD" id="cd06850">
    <property type="entry name" value="biotinyl_domain"/>
    <property type="match status" value="1"/>
</dbReference>
<dbReference type="GO" id="GO:0006633">
    <property type="term" value="P:fatty acid biosynthetic process"/>
    <property type="evidence" value="ECO:0007669"/>
    <property type="project" value="UniProtKB-UniPathway"/>
</dbReference>
<gene>
    <name evidence="5" type="ORF">SAMN02745189_01783</name>
</gene>
<dbReference type="SUPFAM" id="SSF51230">
    <property type="entry name" value="Single hybrid motif"/>
    <property type="match status" value="1"/>
</dbReference>
<dbReference type="PROSITE" id="PS50968">
    <property type="entry name" value="BIOTINYL_LIPOYL"/>
    <property type="match status" value="1"/>
</dbReference>
<dbReference type="InterPro" id="IPR050709">
    <property type="entry name" value="Biotin_Carboxyl_Carrier/Decarb"/>
</dbReference>
<comment type="pathway">
    <text evidence="3">Lipid metabolism; fatty acid biosynthesis.</text>
</comment>
<keyword evidence="3" id="KW-0275">Fatty acid biosynthesis</keyword>
<keyword evidence="3" id="KW-0276">Fatty acid metabolism</keyword>
<keyword evidence="2 3" id="KW-0092">Biotin</keyword>
<keyword evidence="3" id="KW-0443">Lipid metabolism</keyword>
<evidence type="ECO:0000256" key="2">
    <source>
        <dbReference type="ARBA" id="ARBA00023267"/>
    </source>
</evidence>
<sequence>MMSNSIKVMAPIPGVFYRRPSPDEDVYVNEGDEVKEGDIIGLVEVMKSFHELKAEASGVIDAFKVEDEGMLEAGQEIAVINQK</sequence>
<keyword evidence="6" id="KW-1185">Reference proteome</keyword>
<dbReference type="Gene3D" id="2.40.50.100">
    <property type="match status" value="1"/>
</dbReference>
<proteinExistence type="predicted"/>
<dbReference type="Proteomes" id="UP000184206">
    <property type="component" value="Unassembled WGS sequence"/>
</dbReference>
<dbReference type="InterPro" id="IPR001249">
    <property type="entry name" value="AcCoA_biotinCC"/>
</dbReference>
<keyword evidence="3" id="KW-0444">Lipid biosynthesis</keyword>
<dbReference type="GO" id="GO:0003989">
    <property type="term" value="F:acetyl-CoA carboxylase activity"/>
    <property type="evidence" value="ECO:0007669"/>
    <property type="project" value="InterPro"/>
</dbReference>
<feature type="domain" description="Lipoyl-binding" evidence="4">
    <location>
        <begin position="5"/>
        <end position="81"/>
    </location>
</feature>
<dbReference type="EMBL" id="FRCF01000007">
    <property type="protein sequence ID" value="SHM23193.1"/>
    <property type="molecule type" value="Genomic_DNA"/>
</dbReference>
<comment type="function">
    <text evidence="3">This protein is a component of the acetyl coenzyme A carboxylase complex; first, biotin carboxylase catalyzes the carboxylation of the carrier protein and then the transcarboxylase transfers the carboxyl group to form malonyl-CoA.</text>
</comment>
<dbReference type="InterPro" id="IPR011053">
    <property type="entry name" value="Single_hybrid_motif"/>
</dbReference>
<dbReference type="PANTHER" id="PTHR45266">
    <property type="entry name" value="OXALOACETATE DECARBOXYLASE ALPHA CHAIN"/>
    <property type="match status" value="1"/>
</dbReference>
<dbReference type="InterPro" id="IPR000089">
    <property type="entry name" value="Biotin_lipoyl"/>
</dbReference>
<dbReference type="Pfam" id="PF00364">
    <property type="entry name" value="Biotin_lipoyl"/>
    <property type="match status" value="1"/>
</dbReference>
<dbReference type="AlphaFoldDB" id="A0A1M7H473"/>
<dbReference type="PANTHER" id="PTHR45266:SF3">
    <property type="entry name" value="OXALOACETATE DECARBOXYLASE ALPHA CHAIN"/>
    <property type="match status" value="1"/>
</dbReference>
<name>A0A1M7H473_9BACL</name>
<evidence type="ECO:0000259" key="4">
    <source>
        <dbReference type="PROSITE" id="PS50968"/>
    </source>
</evidence>
<evidence type="ECO:0000313" key="5">
    <source>
        <dbReference type="EMBL" id="SHM23193.1"/>
    </source>
</evidence>